<dbReference type="Pfam" id="PF01119">
    <property type="entry name" value="DNA_mis_repair"/>
    <property type="match status" value="1"/>
</dbReference>
<protein>
    <submittedName>
        <fullName evidence="6">ATP-binding mismatch repair protein</fullName>
    </submittedName>
</protein>
<name>A0ABR4N1U6_9FUNG</name>
<evidence type="ECO:0000259" key="4">
    <source>
        <dbReference type="SMART" id="SM00853"/>
    </source>
</evidence>
<dbReference type="NCBIfam" id="TIGR00585">
    <property type="entry name" value="mutl"/>
    <property type="match status" value="1"/>
</dbReference>
<sequence>MAAAADRPQGLDSHLVRTLCSQQVVIDLAGVAKTRSQPAQELVENSIDAGATSIAVILTDHGAEGIEVSDNGSGISAADLGLVGACPLPRDFSGDTQADPRRPQGKRYHTSKIADFGDLLGVKSLGFRGEALNSLCTIATVVLTTSTAETAPLGTRIEYDHTGHPSTQTSVARNQGMALLPSIPSVRCTTVLVTDMFAHLPVRLREFKRQIKKEFTKCVECMQVYALGNAGLRFTLTHATGKGNKSVLIQTHGSNSLRENASAVFGSPFVKSVLDLRFEFPFSYTLDAEGTQKTSAVVVSGLISKPHFGCGRSSRDRQFIYLNRRPVDMPKVARGITDAYHDFVPTQHPMFVLQISLDEALYDINLTPDKRSLAIENEAALVQGVQEGVMRSLQPLRGQFESAIASLSQGNGTSAAGSQVGKTAALDLASFAASTSVTPRSKGAPAAAPASVKSAPPLGRQAQASQASLSSSPMASRSARLQQASRTIADRAKANSDRMQPASTLEAAPGLIHIDHAAPVRLDLAAVRRRYARMVERVQTQKNSARVSLEEKLSEPTFVRKSDFAAMDIIGQFNLGFIIALRDNMLFIVDQHASDEKYRYETLQQTAITTFQPLVKPLDLVLTPKQENLVAQRRDALRERGFHVEMVERLDASHGFKLTAVPQIRDLHLDATDLDDILSKMEAAFVSHVPHCTRVLRYFASKACRKAVMIGDPLSAAKMREILENMGRIEQPWNCPHGRPTMRLLAVLE</sequence>
<feature type="domain" description="MutL C-terminal dimerisation" evidence="4">
    <location>
        <begin position="569"/>
        <end position="714"/>
    </location>
</feature>
<dbReference type="Proteomes" id="UP001527925">
    <property type="component" value="Unassembled WGS sequence"/>
</dbReference>
<feature type="region of interest" description="Disordered" evidence="3">
    <location>
        <begin position="437"/>
        <end position="501"/>
    </location>
</feature>
<dbReference type="InterPro" id="IPR014762">
    <property type="entry name" value="DNA_mismatch_repair_CS"/>
</dbReference>
<dbReference type="GO" id="GO:0005524">
    <property type="term" value="F:ATP binding"/>
    <property type="evidence" value="ECO:0007669"/>
    <property type="project" value="UniProtKB-KW"/>
</dbReference>
<dbReference type="InterPro" id="IPR038973">
    <property type="entry name" value="MutL/Mlh/Pms-like"/>
</dbReference>
<dbReference type="InterPro" id="IPR002099">
    <property type="entry name" value="MutL/Mlh/PMS"/>
</dbReference>
<dbReference type="InterPro" id="IPR036890">
    <property type="entry name" value="HATPase_C_sf"/>
</dbReference>
<dbReference type="InterPro" id="IPR014790">
    <property type="entry name" value="MutL_C"/>
</dbReference>
<evidence type="ECO:0000256" key="2">
    <source>
        <dbReference type="ARBA" id="ARBA00022763"/>
    </source>
</evidence>
<dbReference type="SUPFAM" id="SSF54211">
    <property type="entry name" value="Ribosomal protein S5 domain 2-like"/>
    <property type="match status" value="1"/>
</dbReference>
<gene>
    <name evidence="6" type="primary">PMS1_3</name>
    <name evidence="6" type="ORF">HK105_207038</name>
</gene>
<dbReference type="PROSITE" id="PS00058">
    <property type="entry name" value="DNA_MISMATCH_REPAIR_1"/>
    <property type="match status" value="1"/>
</dbReference>
<dbReference type="PANTHER" id="PTHR10073">
    <property type="entry name" value="DNA MISMATCH REPAIR PROTEIN MLH, PMS, MUTL"/>
    <property type="match status" value="1"/>
</dbReference>
<accession>A0ABR4N1U6</accession>
<keyword evidence="7" id="KW-1185">Reference proteome</keyword>
<dbReference type="SUPFAM" id="SSF118116">
    <property type="entry name" value="DNA mismatch repair protein MutL"/>
    <property type="match status" value="1"/>
</dbReference>
<evidence type="ECO:0000256" key="1">
    <source>
        <dbReference type="ARBA" id="ARBA00006082"/>
    </source>
</evidence>
<dbReference type="InterPro" id="IPR042121">
    <property type="entry name" value="MutL_C_regsub"/>
</dbReference>
<dbReference type="Gene3D" id="3.30.565.10">
    <property type="entry name" value="Histidine kinase-like ATPase, C-terminal domain"/>
    <property type="match status" value="1"/>
</dbReference>
<dbReference type="InterPro" id="IPR042120">
    <property type="entry name" value="MutL_C_dimsub"/>
</dbReference>
<feature type="compositionally biased region" description="Low complexity" evidence="3">
    <location>
        <begin position="444"/>
        <end position="480"/>
    </location>
</feature>
<dbReference type="EMBL" id="JADGIZ020000046">
    <property type="protein sequence ID" value="KAL2913426.1"/>
    <property type="molecule type" value="Genomic_DNA"/>
</dbReference>
<dbReference type="InterPro" id="IPR037198">
    <property type="entry name" value="MutL_C_sf"/>
</dbReference>
<keyword evidence="6" id="KW-0547">Nucleotide-binding</keyword>
<dbReference type="SUPFAM" id="SSF55874">
    <property type="entry name" value="ATPase domain of HSP90 chaperone/DNA topoisomerase II/histidine kinase"/>
    <property type="match status" value="1"/>
</dbReference>
<dbReference type="CDD" id="cd16926">
    <property type="entry name" value="HATPase_MutL-MLH-PMS-like"/>
    <property type="match status" value="1"/>
</dbReference>
<dbReference type="Gene3D" id="3.30.1370.100">
    <property type="entry name" value="MutL, C-terminal domain, regulatory subdomain"/>
    <property type="match status" value="1"/>
</dbReference>
<reference evidence="6 7" key="1">
    <citation type="submission" date="2023-09" db="EMBL/GenBank/DDBJ databases">
        <title>Pangenome analysis of Batrachochytrium dendrobatidis and related Chytrids.</title>
        <authorList>
            <person name="Yacoub M.N."/>
            <person name="Stajich J.E."/>
            <person name="James T.Y."/>
        </authorList>
    </citation>
    <scope>NUCLEOTIDE SEQUENCE [LARGE SCALE GENOMIC DNA]</scope>
    <source>
        <strain evidence="6 7">JEL0888</strain>
    </source>
</reference>
<dbReference type="Gene3D" id="3.30.1540.20">
    <property type="entry name" value="MutL, C-terminal domain, dimerisation subdomain"/>
    <property type="match status" value="1"/>
</dbReference>
<dbReference type="Pfam" id="PF08676">
    <property type="entry name" value="MutL_C"/>
    <property type="match status" value="1"/>
</dbReference>
<dbReference type="PANTHER" id="PTHR10073:SF52">
    <property type="entry name" value="MISMATCH REPAIR ENDONUCLEASE PMS2"/>
    <property type="match status" value="1"/>
</dbReference>
<organism evidence="6 7">
    <name type="scientific">Polyrhizophydium stewartii</name>
    <dbReference type="NCBI Taxonomy" id="2732419"/>
    <lineage>
        <taxon>Eukaryota</taxon>
        <taxon>Fungi</taxon>
        <taxon>Fungi incertae sedis</taxon>
        <taxon>Chytridiomycota</taxon>
        <taxon>Chytridiomycota incertae sedis</taxon>
        <taxon>Chytridiomycetes</taxon>
        <taxon>Rhizophydiales</taxon>
        <taxon>Rhizophydiales incertae sedis</taxon>
        <taxon>Polyrhizophydium</taxon>
    </lineage>
</organism>
<feature type="domain" description="DNA mismatch repair protein S5" evidence="5">
    <location>
        <begin position="261"/>
        <end position="394"/>
    </location>
</feature>
<dbReference type="SMART" id="SM01340">
    <property type="entry name" value="DNA_mis_repair"/>
    <property type="match status" value="1"/>
</dbReference>
<dbReference type="InterPro" id="IPR020568">
    <property type="entry name" value="Ribosomal_Su5_D2-typ_SF"/>
</dbReference>
<evidence type="ECO:0000313" key="7">
    <source>
        <dbReference type="Proteomes" id="UP001527925"/>
    </source>
</evidence>
<dbReference type="SMART" id="SM00853">
    <property type="entry name" value="MutL_C"/>
    <property type="match status" value="1"/>
</dbReference>
<keyword evidence="2" id="KW-0227">DNA damage</keyword>
<dbReference type="InterPro" id="IPR014721">
    <property type="entry name" value="Ribsml_uS5_D2-typ_fold_subgr"/>
</dbReference>
<keyword evidence="6" id="KW-0067">ATP-binding</keyword>
<evidence type="ECO:0000313" key="6">
    <source>
        <dbReference type="EMBL" id="KAL2913426.1"/>
    </source>
</evidence>
<evidence type="ECO:0000256" key="3">
    <source>
        <dbReference type="SAM" id="MobiDB-lite"/>
    </source>
</evidence>
<comment type="similarity">
    <text evidence="1">Belongs to the DNA mismatch repair MutL/HexB family.</text>
</comment>
<dbReference type="Pfam" id="PF13589">
    <property type="entry name" value="HATPase_c_3"/>
    <property type="match status" value="1"/>
</dbReference>
<comment type="caution">
    <text evidence="6">The sequence shown here is derived from an EMBL/GenBank/DDBJ whole genome shotgun (WGS) entry which is preliminary data.</text>
</comment>
<dbReference type="Gene3D" id="3.30.230.10">
    <property type="match status" value="1"/>
</dbReference>
<proteinExistence type="inferred from homology"/>
<dbReference type="CDD" id="cd03484">
    <property type="entry name" value="MutL_Trans_hPMS_2_like"/>
    <property type="match status" value="1"/>
</dbReference>
<dbReference type="InterPro" id="IPR013507">
    <property type="entry name" value="DNA_mismatch_S5_2-like"/>
</dbReference>
<evidence type="ECO:0000259" key="5">
    <source>
        <dbReference type="SMART" id="SM01340"/>
    </source>
</evidence>